<feature type="domain" description="Nitroreductase" evidence="1">
    <location>
        <begin position="1"/>
        <end position="44"/>
    </location>
</feature>
<proteinExistence type="predicted"/>
<dbReference type="InterPro" id="IPR029479">
    <property type="entry name" value="Nitroreductase"/>
</dbReference>
<dbReference type="PATRIC" id="fig|2198.4.peg.1199"/>
<dbReference type="InterPro" id="IPR000415">
    <property type="entry name" value="Nitroreductase-like"/>
</dbReference>
<dbReference type="InterPro" id="IPR029039">
    <property type="entry name" value="Flavoprotein-like_sf"/>
</dbReference>
<dbReference type="PANTHER" id="PTHR23026:SF123">
    <property type="entry name" value="NAD(P)H NITROREDUCTASE RV3131-RELATED"/>
    <property type="match status" value="1"/>
</dbReference>
<evidence type="ECO:0000259" key="1">
    <source>
        <dbReference type="Pfam" id="PF00881"/>
    </source>
</evidence>
<gene>
    <name evidence="2" type="ORF">XD82_0002</name>
</gene>
<dbReference type="Proteomes" id="UP000054323">
    <property type="component" value="Unassembled WGS sequence"/>
</dbReference>
<dbReference type="PANTHER" id="PTHR23026">
    <property type="entry name" value="NADPH NITROREDUCTASE"/>
    <property type="match status" value="1"/>
</dbReference>
<dbReference type="Gene3D" id="3.40.109.10">
    <property type="entry name" value="NADH Oxidase"/>
    <property type="match status" value="1"/>
</dbReference>
<dbReference type="AlphaFoldDB" id="A0A101GTH9"/>
<accession>A0A101GTH9</accession>
<dbReference type="SUPFAM" id="SSF52218">
    <property type="entry name" value="Flavoproteins"/>
    <property type="match status" value="1"/>
</dbReference>
<evidence type="ECO:0000313" key="3">
    <source>
        <dbReference type="Proteomes" id="UP000054323"/>
    </source>
</evidence>
<sequence>MENLLLAATALGLGTCWMTGPLQDEQSLRTILDIPAEKEIVAVTPLEYPDEVPTVPARRDPDLDRKVRWVEWRDMTTVLGVNGSPRKTWNTATLLEHALKGAASAGAGPLGTGPGRRT</sequence>
<organism evidence="2 3">
    <name type="scientific">Methanoculleus marisnigri</name>
    <dbReference type="NCBI Taxonomy" id="2198"/>
    <lineage>
        <taxon>Archaea</taxon>
        <taxon>Methanobacteriati</taxon>
        <taxon>Methanobacteriota</taxon>
        <taxon>Stenosarchaea group</taxon>
        <taxon>Methanomicrobia</taxon>
        <taxon>Methanomicrobiales</taxon>
        <taxon>Methanomicrobiaceae</taxon>
        <taxon>Methanoculleus</taxon>
    </lineage>
</organism>
<protein>
    <submittedName>
        <fullName evidence="2">Nitroreductase</fullName>
    </submittedName>
</protein>
<dbReference type="SUPFAM" id="SSF55469">
    <property type="entry name" value="FMN-dependent nitroreductase-like"/>
    <property type="match status" value="1"/>
</dbReference>
<evidence type="ECO:0000313" key="2">
    <source>
        <dbReference type="EMBL" id="KUK63930.1"/>
    </source>
</evidence>
<dbReference type="EMBL" id="LGGD01000001">
    <property type="protein sequence ID" value="KUK63930.1"/>
    <property type="molecule type" value="Genomic_DNA"/>
</dbReference>
<comment type="caution">
    <text evidence="2">The sequence shown here is derived from an EMBL/GenBank/DDBJ whole genome shotgun (WGS) entry which is preliminary data.</text>
</comment>
<dbReference type="InterPro" id="IPR050627">
    <property type="entry name" value="Nitroreductase/BluB"/>
</dbReference>
<reference evidence="3" key="1">
    <citation type="journal article" date="2015" name="MBio">
        <title>Genome-Resolved Metagenomic Analysis Reveals Roles for Candidate Phyla and Other Microbial Community Members in Biogeochemical Transformations in Oil Reservoirs.</title>
        <authorList>
            <person name="Hu P."/>
            <person name="Tom L."/>
            <person name="Singh A."/>
            <person name="Thomas B.C."/>
            <person name="Baker B.J."/>
            <person name="Piceno Y.M."/>
            <person name="Andersen G.L."/>
            <person name="Banfield J.F."/>
        </authorList>
    </citation>
    <scope>NUCLEOTIDE SEQUENCE [LARGE SCALE GENOMIC DNA]</scope>
</reference>
<dbReference type="Pfam" id="PF00881">
    <property type="entry name" value="Nitroreductase"/>
    <property type="match status" value="1"/>
</dbReference>
<name>A0A101GTH9_9EURY</name>
<dbReference type="GO" id="GO:0016491">
    <property type="term" value="F:oxidoreductase activity"/>
    <property type="evidence" value="ECO:0007669"/>
    <property type="project" value="InterPro"/>
</dbReference>